<dbReference type="AlphaFoldDB" id="A0A177SW73"/>
<name>A0A177SW73_9BASI</name>
<accession>A0A177SW73</accession>
<sequence>MQPAIHHFDGVPFVADPYRAGTYVREDVFWRQFTITCRGEVEYREDDPIYGTFWRPCTLEIGQCGLIEQAISLIEQCYAEDRFDLSDDDEALSFRPESFTVVDRNERLVLTGEVRTPGIRWCLPVTSDQEAEQVIKEARALYDEASYEHSWDNYCTAKNLRLQARVLQGRLVDRFWRVPARKAIEQHVPS</sequence>
<proteinExistence type="predicted"/>
<gene>
    <name evidence="1" type="ORF">A4X03_0g9866</name>
</gene>
<evidence type="ECO:0000313" key="1">
    <source>
        <dbReference type="EMBL" id="KAE8235194.1"/>
    </source>
</evidence>
<organism evidence="1 2">
    <name type="scientific">Tilletia caries</name>
    <name type="common">wheat bunt fungus</name>
    <dbReference type="NCBI Taxonomy" id="13290"/>
    <lineage>
        <taxon>Eukaryota</taxon>
        <taxon>Fungi</taxon>
        <taxon>Dikarya</taxon>
        <taxon>Basidiomycota</taxon>
        <taxon>Ustilaginomycotina</taxon>
        <taxon>Exobasidiomycetes</taxon>
        <taxon>Tilletiales</taxon>
        <taxon>Tilletiaceae</taxon>
        <taxon>Tilletia</taxon>
    </lineage>
</organism>
<comment type="caution">
    <text evidence="1">The sequence shown here is derived from an EMBL/GenBank/DDBJ whole genome shotgun (WGS) entry which is preliminary data.</text>
</comment>
<evidence type="ECO:0000313" key="2">
    <source>
        <dbReference type="Proteomes" id="UP000077671"/>
    </source>
</evidence>
<reference evidence="1" key="1">
    <citation type="submission" date="2016-04" db="EMBL/GenBank/DDBJ databases">
        <authorList>
            <person name="Nguyen H.D."/>
            <person name="Kesanakurti P."/>
            <person name="Cullis J."/>
            <person name="Levesque C.A."/>
            <person name="Hambleton S."/>
        </authorList>
    </citation>
    <scope>NUCLEOTIDE SEQUENCE</scope>
    <source>
        <strain evidence="1">DAOMC 238032</strain>
    </source>
</reference>
<protein>
    <submittedName>
        <fullName evidence="1">Uncharacterized protein</fullName>
    </submittedName>
</protein>
<dbReference type="EMBL" id="LWDD02004456">
    <property type="protein sequence ID" value="KAE8235194.1"/>
    <property type="molecule type" value="Genomic_DNA"/>
</dbReference>
<reference evidence="1" key="2">
    <citation type="journal article" date="2019" name="IMA Fungus">
        <title>Genome sequencing and comparison of five Tilletia species to identify candidate genes for the detection of regulated species infecting wheat.</title>
        <authorList>
            <person name="Nguyen H.D.T."/>
            <person name="Sultana T."/>
            <person name="Kesanakurti P."/>
            <person name="Hambleton S."/>
        </authorList>
    </citation>
    <scope>NUCLEOTIDE SEQUENCE</scope>
    <source>
        <strain evidence="1">DAOMC 238032</strain>
    </source>
</reference>
<dbReference type="Proteomes" id="UP000077671">
    <property type="component" value="Unassembled WGS sequence"/>
</dbReference>